<dbReference type="SMART" id="SM00642">
    <property type="entry name" value="Aamy"/>
    <property type="match status" value="1"/>
</dbReference>
<dbReference type="PATRIC" id="fig|1280951.3.peg.1587"/>
<dbReference type="GO" id="GO:0009313">
    <property type="term" value="P:oligosaccharide catabolic process"/>
    <property type="evidence" value="ECO:0007669"/>
    <property type="project" value="TreeGrafter"/>
</dbReference>
<feature type="domain" description="Glycosyl hydrolase family 13 catalytic" evidence="4">
    <location>
        <begin position="16"/>
        <end position="401"/>
    </location>
</feature>
<comment type="caution">
    <text evidence="5">The sequence shown here is derived from an EMBL/GenBank/DDBJ whole genome shotgun (WGS) entry which is preliminary data.</text>
</comment>
<dbReference type="OrthoDB" id="9805159at2"/>
<dbReference type="InterPro" id="IPR045857">
    <property type="entry name" value="O16G_dom_2"/>
</dbReference>
<evidence type="ECO:0000256" key="2">
    <source>
        <dbReference type="ARBA" id="ARBA00022801"/>
    </source>
</evidence>
<keyword evidence="6" id="KW-1185">Reference proteome</keyword>
<dbReference type="InterPro" id="IPR013780">
    <property type="entry name" value="Glyco_hydro_b"/>
</dbReference>
<dbReference type="CDD" id="cd11330">
    <property type="entry name" value="AmyAc_OligoGlu"/>
    <property type="match status" value="1"/>
</dbReference>
<dbReference type="Pfam" id="PF00128">
    <property type="entry name" value="Alpha-amylase"/>
    <property type="match status" value="1"/>
</dbReference>
<evidence type="ECO:0000313" key="6">
    <source>
        <dbReference type="Proteomes" id="UP000025061"/>
    </source>
</evidence>
<proteinExistence type="inferred from homology"/>
<dbReference type="PANTHER" id="PTHR10357:SF179">
    <property type="entry name" value="NEUTRAL AND BASIC AMINO ACID TRANSPORT PROTEIN RBAT"/>
    <property type="match status" value="1"/>
</dbReference>
<dbReference type="EMBL" id="ARYI01000005">
    <property type="protein sequence ID" value="KCZ95146.1"/>
    <property type="molecule type" value="Genomic_DNA"/>
</dbReference>
<reference evidence="5 6" key="1">
    <citation type="submission" date="2013-04" db="EMBL/GenBank/DDBJ databases">
        <title>Hyphomonas hirschiana VP5 Genome Sequencing.</title>
        <authorList>
            <person name="Lai Q."/>
            <person name="Shao Z."/>
        </authorList>
    </citation>
    <scope>NUCLEOTIDE SEQUENCE [LARGE SCALE GENOMIC DNA]</scope>
    <source>
        <strain evidence="5 6">VP5</strain>
    </source>
</reference>
<dbReference type="RefSeq" id="WP_011646741.1">
    <property type="nucleotide sequence ID" value="NZ_ARYI01000005.1"/>
</dbReference>
<dbReference type="GO" id="GO:0004556">
    <property type="term" value="F:alpha-amylase activity"/>
    <property type="evidence" value="ECO:0007669"/>
    <property type="project" value="TreeGrafter"/>
</dbReference>
<dbReference type="PANTHER" id="PTHR10357">
    <property type="entry name" value="ALPHA-AMYLASE FAMILY MEMBER"/>
    <property type="match status" value="1"/>
</dbReference>
<evidence type="ECO:0000259" key="4">
    <source>
        <dbReference type="SMART" id="SM00642"/>
    </source>
</evidence>
<dbReference type="AlphaFoldDB" id="A0A059FXD3"/>
<comment type="similarity">
    <text evidence="1">Belongs to the glycosyl hydrolase 13 family.</text>
</comment>
<dbReference type="Gene3D" id="3.20.20.80">
    <property type="entry name" value="Glycosidases"/>
    <property type="match status" value="1"/>
</dbReference>
<evidence type="ECO:0000256" key="1">
    <source>
        <dbReference type="ARBA" id="ARBA00008061"/>
    </source>
</evidence>
<dbReference type="InterPro" id="IPR006047">
    <property type="entry name" value="GH13_cat_dom"/>
</dbReference>
<dbReference type="InterPro" id="IPR017853">
    <property type="entry name" value="GH"/>
</dbReference>
<dbReference type="Gene3D" id="2.60.40.1180">
    <property type="entry name" value="Golgi alpha-mannosidase II"/>
    <property type="match status" value="1"/>
</dbReference>
<organism evidence="5 6">
    <name type="scientific">Hyphomonas hirschiana VP5</name>
    <dbReference type="NCBI Taxonomy" id="1280951"/>
    <lineage>
        <taxon>Bacteria</taxon>
        <taxon>Pseudomonadati</taxon>
        <taxon>Pseudomonadota</taxon>
        <taxon>Alphaproteobacteria</taxon>
        <taxon>Hyphomonadales</taxon>
        <taxon>Hyphomonadaceae</taxon>
        <taxon>Hyphomonas</taxon>
    </lineage>
</organism>
<dbReference type="Proteomes" id="UP000025061">
    <property type="component" value="Unassembled WGS sequence"/>
</dbReference>
<keyword evidence="3" id="KW-0326">Glycosidase</keyword>
<keyword evidence="2 5" id="KW-0378">Hydrolase</keyword>
<accession>A0A059FXD3</accession>
<dbReference type="Gene3D" id="3.90.400.10">
    <property type="entry name" value="Oligo-1,6-glucosidase, Domain 2"/>
    <property type="match status" value="1"/>
</dbReference>
<name>A0A059FXD3_9PROT</name>
<sequence>MSPETQPWWRGAVIYQIYPRSYQDSNSDGVGDLPGITRRLDHIASLGVSAIWISPFFKSPMKDFGYDVSDYCDVDPAFGTLADFDTLMERARSLGLKVIIDQVYAHTSDAHAWFAESRASRANPKADWFVWRDAKPDGTPPNNWQSVFGGPAWTWDARRGQYFMHNFLSSQPQLNVHNPEVQDALLSVAKFWLDRGVDGFRLDAINFAMFDPEFRDNPPWPAEGRTITRPFDLQHHIHNQSHPDIPVFMERVRALADTYGDIYTVAEVPGPDPLPEMRAFTSEGRLSSAYSFDFLYAKSLSPRRVKASQMNWAGPLSEGWAAWAFSNHDAPRCISRWCPPGGDLEAYAKMTNALLLCLRGNPILYQGEELGLTQAEIAFEDLQDPEAIANWPLTLGRDGARTPMPWINDNSYAGFSEVKPWLPVGAGHALRAAMAQYGQPFSVLEFTRLVISLRSSSDILKFGSVSFPETQGDLLAIERRLGEDRLLCLFNLGIKAVSVDVALPRFATTLLSSDGRLEGPENLPPFGVWIGTVGPHSD</sequence>
<dbReference type="SUPFAM" id="SSF51445">
    <property type="entry name" value="(Trans)glycosidases"/>
    <property type="match status" value="1"/>
</dbReference>
<protein>
    <submittedName>
        <fullName evidence="5">Glycosyl hydrolase family protein</fullName>
    </submittedName>
</protein>
<evidence type="ECO:0000256" key="3">
    <source>
        <dbReference type="ARBA" id="ARBA00023295"/>
    </source>
</evidence>
<evidence type="ECO:0000313" key="5">
    <source>
        <dbReference type="EMBL" id="KCZ95146.1"/>
    </source>
</evidence>
<dbReference type="FunFam" id="3.90.400.10:FF:000002">
    <property type="entry name" value="Sucrose isomerase"/>
    <property type="match status" value="1"/>
</dbReference>
<gene>
    <name evidence="5" type="ORF">HHI_07852</name>
</gene>